<evidence type="ECO:0000313" key="2">
    <source>
        <dbReference type="EMBL" id="MDT9598585.1"/>
    </source>
</evidence>
<name>A0ABU3Q6N0_9SPHN</name>
<organism evidence="2 3">
    <name type="scientific">Sphingosinicella rhizophila</name>
    <dbReference type="NCBI Taxonomy" id="3050082"/>
    <lineage>
        <taxon>Bacteria</taxon>
        <taxon>Pseudomonadati</taxon>
        <taxon>Pseudomonadota</taxon>
        <taxon>Alphaproteobacteria</taxon>
        <taxon>Sphingomonadales</taxon>
        <taxon>Sphingosinicellaceae</taxon>
        <taxon>Sphingosinicella</taxon>
    </lineage>
</organism>
<comment type="caution">
    <text evidence="2">The sequence shown here is derived from an EMBL/GenBank/DDBJ whole genome shotgun (WGS) entry which is preliminary data.</text>
</comment>
<dbReference type="Proteomes" id="UP001259572">
    <property type="component" value="Unassembled WGS sequence"/>
</dbReference>
<dbReference type="Pfam" id="PF13302">
    <property type="entry name" value="Acetyltransf_3"/>
    <property type="match status" value="1"/>
</dbReference>
<proteinExistence type="predicted"/>
<dbReference type="InterPro" id="IPR000182">
    <property type="entry name" value="GNAT_dom"/>
</dbReference>
<reference evidence="2 3" key="1">
    <citation type="submission" date="2023-05" db="EMBL/GenBank/DDBJ databases">
        <authorList>
            <person name="Guo Y."/>
        </authorList>
    </citation>
    <scope>NUCLEOTIDE SEQUENCE [LARGE SCALE GENOMIC DNA]</scope>
    <source>
        <strain evidence="2 3">GR2756</strain>
    </source>
</reference>
<dbReference type="InterPro" id="IPR051531">
    <property type="entry name" value="N-acetyltransferase"/>
</dbReference>
<dbReference type="PROSITE" id="PS51186">
    <property type="entry name" value="GNAT"/>
    <property type="match status" value="1"/>
</dbReference>
<protein>
    <submittedName>
        <fullName evidence="2">GNAT family protein</fullName>
        <ecNumber evidence="2">2.-.-.-</ecNumber>
    </submittedName>
</protein>
<dbReference type="InterPro" id="IPR016181">
    <property type="entry name" value="Acyl_CoA_acyltransferase"/>
</dbReference>
<dbReference type="EMBL" id="JAVUPU010000003">
    <property type="protein sequence ID" value="MDT9598585.1"/>
    <property type="molecule type" value="Genomic_DNA"/>
</dbReference>
<dbReference type="RefSeq" id="WP_315724773.1">
    <property type="nucleotide sequence ID" value="NZ_JAVUPU010000003.1"/>
</dbReference>
<feature type="domain" description="N-acetyltransferase" evidence="1">
    <location>
        <begin position="19"/>
        <end position="171"/>
    </location>
</feature>
<evidence type="ECO:0000313" key="3">
    <source>
        <dbReference type="Proteomes" id="UP001259572"/>
    </source>
</evidence>
<sequence length="182" mass="19805">MFAVTDRLLLRPGWMEDAPALHQAIADEEIVRNLASAPWPYRLADAEAFLASEPKPQDVSLVIFRRTHGAPRLVGAIGFARKASGETELGYWIARPYWGLGFATEAGHAIVAMAQNSLRVDTLTAGHFVDNPASGRVLHKLGFRPTGTIAMRYSAGRGAAAPSRLFELRLREETEDPVAIAA</sequence>
<dbReference type="SUPFAM" id="SSF55729">
    <property type="entry name" value="Acyl-CoA N-acyltransferases (Nat)"/>
    <property type="match status" value="1"/>
</dbReference>
<keyword evidence="3" id="KW-1185">Reference proteome</keyword>
<evidence type="ECO:0000259" key="1">
    <source>
        <dbReference type="PROSITE" id="PS51186"/>
    </source>
</evidence>
<accession>A0ABU3Q6N0</accession>
<dbReference type="PANTHER" id="PTHR43792">
    <property type="entry name" value="GNAT FAMILY, PUTATIVE (AFU_ORTHOLOGUE AFUA_3G00765)-RELATED-RELATED"/>
    <property type="match status" value="1"/>
</dbReference>
<dbReference type="EC" id="2.-.-.-" evidence="2"/>
<gene>
    <name evidence="2" type="ORF">RQX22_06445</name>
</gene>
<keyword evidence="2" id="KW-0808">Transferase</keyword>
<dbReference type="Gene3D" id="3.40.630.30">
    <property type="match status" value="1"/>
</dbReference>
<dbReference type="GO" id="GO:0016740">
    <property type="term" value="F:transferase activity"/>
    <property type="evidence" value="ECO:0007669"/>
    <property type="project" value="UniProtKB-KW"/>
</dbReference>